<evidence type="ECO:0000313" key="1">
    <source>
        <dbReference type="EMBL" id="GFS69259.1"/>
    </source>
</evidence>
<accession>A0A8X6MNC2</accession>
<comment type="caution">
    <text evidence="1">The sequence shown here is derived from an EMBL/GenBank/DDBJ whole genome shotgun (WGS) entry which is preliminary data.</text>
</comment>
<dbReference type="OrthoDB" id="10017160at2759"/>
<evidence type="ECO:0008006" key="3">
    <source>
        <dbReference type="Google" id="ProtNLM"/>
    </source>
</evidence>
<keyword evidence="2" id="KW-1185">Reference proteome</keyword>
<name>A0A8X6MNC2_NEPPI</name>
<organism evidence="1 2">
    <name type="scientific">Nephila pilipes</name>
    <name type="common">Giant wood spider</name>
    <name type="synonym">Nephila maculata</name>
    <dbReference type="NCBI Taxonomy" id="299642"/>
    <lineage>
        <taxon>Eukaryota</taxon>
        <taxon>Metazoa</taxon>
        <taxon>Ecdysozoa</taxon>
        <taxon>Arthropoda</taxon>
        <taxon>Chelicerata</taxon>
        <taxon>Arachnida</taxon>
        <taxon>Araneae</taxon>
        <taxon>Araneomorphae</taxon>
        <taxon>Entelegynae</taxon>
        <taxon>Araneoidea</taxon>
        <taxon>Nephilidae</taxon>
        <taxon>Nephila</taxon>
    </lineage>
</organism>
<protein>
    <recommendedName>
        <fullName evidence="3">Mos1 transposase HTH domain-containing protein</fullName>
    </recommendedName>
</protein>
<sequence>MREAAALRLWAQLFISSESLKCLLWHRCHEIRYAVLQYNFANGSKVDKMLEKITLALGDNCSHRMTAVRWYREFQRETVTLEDAEKAGMLRTSVTEENATAVRKILD</sequence>
<dbReference type="Proteomes" id="UP000887013">
    <property type="component" value="Unassembled WGS sequence"/>
</dbReference>
<proteinExistence type="predicted"/>
<gene>
    <name evidence="1" type="ORF">NPIL_561691</name>
</gene>
<reference evidence="1" key="1">
    <citation type="submission" date="2020-08" db="EMBL/GenBank/DDBJ databases">
        <title>Multicomponent nature underlies the extraordinary mechanical properties of spider dragline silk.</title>
        <authorList>
            <person name="Kono N."/>
            <person name="Nakamura H."/>
            <person name="Mori M."/>
            <person name="Yoshida Y."/>
            <person name="Ohtoshi R."/>
            <person name="Malay A.D."/>
            <person name="Moran D.A.P."/>
            <person name="Tomita M."/>
            <person name="Numata K."/>
            <person name="Arakawa K."/>
        </authorList>
    </citation>
    <scope>NUCLEOTIDE SEQUENCE</scope>
</reference>
<dbReference type="EMBL" id="BMAW01000495">
    <property type="protein sequence ID" value="GFS69259.1"/>
    <property type="molecule type" value="Genomic_DNA"/>
</dbReference>
<evidence type="ECO:0000313" key="2">
    <source>
        <dbReference type="Proteomes" id="UP000887013"/>
    </source>
</evidence>
<dbReference type="AlphaFoldDB" id="A0A8X6MNC2"/>